<evidence type="ECO:0008006" key="6">
    <source>
        <dbReference type="Google" id="ProtNLM"/>
    </source>
</evidence>
<keyword evidence="5" id="KW-1185">Reference proteome</keyword>
<dbReference type="Gene3D" id="3.55.50.30">
    <property type="match status" value="1"/>
</dbReference>
<keyword evidence="1" id="KW-0812">Transmembrane</keyword>
<dbReference type="Pfam" id="PF04773">
    <property type="entry name" value="FecR"/>
    <property type="match status" value="1"/>
</dbReference>
<accession>G5HAP9</accession>
<dbReference type="OrthoDB" id="1096949at2"/>
<dbReference type="RefSeq" id="WP_009134520.1">
    <property type="nucleotide sequence ID" value="NZ_CP102250.1"/>
</dbReference>
<gene>
    <name evidence="4" type="ORF">HMPREF9450_01714</name>
</gene>
<feature type="domain" description="Protein FecR C-terminal" evidence="3">
    <location>
        <begin position="272"/>
        <end position="341"/>
    </location>
</feature>
<comment type="caution">
    <text evidence="4">The sequence shown here is derived from an EMBL/GenBank/DDBJ whole genome shotgun (WGS) entry which is preliminary data.</text>
</comment>
<protein>
    <recommendedName>
        <fullName evidence="6">FecR protein domain-containing protein</fullName>
    </recommendedName>
</protein>
<evidence type="ECO:0000313" key="4">
    <source>
        <dbReference type="EMBL" id="EHB91665.1"/>
    </source>
</evidence>
<dbReference type="STRING" id="742725.HMPREF9450_01714"/>
<dbReference type="InterPro" id="IPR006860">
    <property type="entry name" value="FecR"/>
</dbReference>
<dbReference type="PATRIC" id="fig|742725.3.peg.1809"/>
<evidence type="ECO:0000313" key="5">
    <source>
        <dbReference type="Proteomes" id="UP000006008"/>
    </source>
</evidence>
<feature type="domain" description="FecR protein" evidence="2">
    <location>
        <begin position="139"/>
        <end position="219"/>
    </location>
</feature>
<evidence type="ECO:0000259" key="3">
    <source>
        <dbReference type="Pfam" id="PF16344"/>
    </source>
</evidence>
<dbReference type="PIRSF" id="PIRSF018266">
    <property type="entry name" value="FecR"/>
    <property type="match status" value="1"/>
</dbReference>
<reference evidence="4 5" key="1">
    <citation type="submission" date="2011-08" db="EMBL/GenBank/DDBJ databases">
        <title>The Genome Sequence of Alistipes indistinctus YIT 12060.</title>
        <authorList>
            <consortium name="The Broad Institute Genome Sequencing Platform"/>
            <person name="Earl A."/>
            <person name="Ward D."/>
            <person name="Feldgarden M."/>
            <person name="Gevers D."/>
            <person name="Morotomi M."/>
            <person name="Young S.K."/>
            <person name="Zeng Q."/>
            <person name="Gargeya S."/>
            <person name="Fitzgerald M."/>
            <person name="Haas B."/>
            <person name="Abouelleil A."/>
            <person name="Alvarado L."/>
            <person name="Arachchi H.M."/>
            <person name="Berlin A."/>
            <person name="Brown A."/>
            <person name="Chapman S.B."/>
            <person name="Chen Z."/>
            <person name="Dunbar C."/>
            <person name="Freedman E."/>
            <person name="Gearin G."/>
            <person name="Gellesch M."/>
            <person name="Goldberg J."/>
            <person name="Griggs A."/>
            <person name="Gujja S."/>
            <person name="Heiman D."/>
            <person name="Howarth C."/>
            <person name="Larson L."/>
            <person name="Lui A."/>
            <person name="MacDonald P.J.P."/>
            <person name="Montmayeur A."/>
            <person name="Murphy C."/>
            <person name="Neiman D."/>
            <person name="Pearson M."/>
            <person name="Priest M."/>
            <person name="Roberts A."/>
            <person name="Saif S."/>
            <person name="Shea T."/>
            <person name="Shenoy N."/>
            <person name="Sisk P."/>
            <person name="Stolte C."/>
            <person name="Sykes S."/>
            <person name="Wortman J."/>
            <person name="Nusbaum C."/>
            <person name="Birren B."/>
        </authorList>
    </citation>
    <scope>NUCLEOTIDE SEQUENCE [LARGE SCALE GENOMIC DNA]</scope>
    <source>
        <strain evidence="4 5">YIT 12060</strain>
    </source>
</reference>
<dbReference type="Gene3D" id="2.60.120.1440">
    <property type="match status" value="1"/>
</dbReference>
<dbReference type="HOGENOM" id="CLU_050192_2_2_10"/>
<feature type="transmembrane region" description="Helical" evidence="1">
    <location>
        <begin position="97"/>
        <end position="118"/>
    </location>
</feature>
<dbReference type="GO" id="GO:0016989">
    <property type="term" value="F:sigma factor antagonist activity"/>
    <property type="evidence" value="ECO:0007669"/>
    <property type="project" value="TreeGrafter"/>
</dbReference>
<evidence type="ECO:0000259" key="2">
    <source>
        <dbReference type="Pfam" id="PF04773"/>
    </source>
</evidence>
<dbReference type="InterPro" id="IPR012373">
    <property type="entry name" value="Ferrdict_sens_TM"/>
</dbReference>
<dbReference type="Proteomes" id="UP000006008">
    <property type="component" value="Unassembled WGS sequence"/>
</dbReference>
<proteinExistence type="predicted"/>
<dbReference type="InterPro" id="IPR032508">
    <property type="entry name" value="FecR_C"/>
</dbReference>
<dbReference type="eggNOG" id="COG3712">
    <property type="taxonomic scope" value="Bacteria"/>
</dbReference>
<evidence type="ECO:0000256" key="1">
    <source>
        <dbReference type="SAM" id="Phobius"/>
    </source>
</evidence>
<dbReference type="GeneID" id="92815255"/>
<dbReference type="AlphaFoldDB" id="G5HAP9"/>
<keyword evidence="1" id="KW-0472">Membrane</keyword>
<dbReference type="PANTHER" id="PTHR30273:SF2">
    <property type="entry name" value="PROTEIN FECR"/>
    <property type="match status" value="1"/>
</dbReference>
<keyword evidence="1" id="KW-1133">Transmembrane helix</keyword>
<dbReference type="EMBL" id="ADLD01000013">
    <property type="protein sequence ID" value="EHB91665.1"/>
    <property type="molecule type" value="Genomic_DNA"/>
</dbReference>
<dbReference type="Pfam" id="PF16344">
    <property type="entry name" value="FecR_C"/>
    <property type="match status" value="1"/>
</dbReference>
<name>G5HAP9_9BACT</name>
<organism evidence="4 5">
    <name type="scientific">Alistipes indistinctus YIT 12060</name>
    <dbReference type="NCBI Taxonomy" id="742725"/>
    <lineage>
        <taxon>Bacteria</taxon>
        <taxon>Pseudomonadati</taxon>
        <taxon>Bacteroidota</taxon>
        <taxon>Bacteroidia</taxon>
        <taxon>Bacteroidales</taxon>
        <taxon>Rikenellaceae</taxon>
        <taxon>Alistipes</taxon>
    </lineage>
</organism>
<dbReference type="PANTHER" id="PTHR30273">
    <property type="entry name" value="PERIPLASMIC SIGNAL SENSOR AND SIGMA FACTOR ACTIVATOR FECR-RELATED"/>
    <property type="match status" value="1"/>
</dbReference>
<sequence length="344" mass="39403">MSNDSQKIIQEIIDLYLAQEHVDGQSAERFRAWFANDLHREEKDAALAKAFDRTVRFDPDPDDKVRASYRELMGVVAHRRVRDPEPRKRRRPLYRRMGFRIAAVVIPALVVAASALYLRNLRVHDRFELTRLSDVIESVGSGEQKHLMLPDGSQVWLNSNSSVGYCENFMSQRIVYLDGGAYFIVNASRERPFTVKARNLTAVATGTQFDVQDYRDSTTSGIVLTEGLLDVSCGKRVYHLDPHMQIRIDNKSEHAVLRDVVEDQLPRWMSQLRFEEIPLEHALHVISKYFGVTIDMSGEALPDGKFTAVFEQDPSLDKVLFTLQNTTPQFNYEIDGNTVRITKK</sequence>